<evidence type="ECO:0000313" key="7">
    <source>
        <dbReference type="EMBL" id="KAG6374067.1"/>
    </source>
</evidence>
<evidence type="ECO:0000256" key="3">
    <source>
        <dbReference type="ARBA" id="ARBA00023002"/>
    </source>
</evidence>
<dbReference type="InterPro" id="IPR036318">
    <property type="entry name" value="FAD-bd_PCMH-like_sf"/>
</dbReference>
<gene>
    <name evidence="7" type="ORF">JVT61DRAFT_4708</name>
</gene>
<dbReference type="UniPathway" id="UPA00771">
    <property type="reaction ID" value="UER00766"/>
</dbReference>
<comment type="pathway">
    <text evidence="1">Cofactor biosynthesis; D-erythroascorbate biosynthesis; dehydro-D-arabinono-1,4-lactone from D-arabinose: step 2/2.</text>
</comment>
<protein>
    <recommendedName>
        <fullName evidence="2">D-arabinono-1,4-lactone oxidase</fullName>
        <ecNumber evidence="2">1.1.3.37</ecNumber>
    </recommendedName>
    <alternativeName>
        <fullName evidence="4">L-galactono-gamma-lactone oxidase</fullName>
    </alternativeName>
</protein>
<accession>A0A8I2YLQ2</accession>
<evidence type="ECO:0000256" key="1">
    <source>
        <dbReference type="ARBA" id="ARBA00005083"/>
    </source>
</evidence>
<dbReference type="Proteomes" id="UP000683000">
    <property type="component" value="Unassembled WGS sequence"/>
</dbReference>
<dbReference type="CDD" id="cd10170">
    <property type="entry name" value="ASKHA_NBD_HSP70"/>
    <property type="match status" value="1"/>
</dbReference>
<evidence type="ECO:0000256" key="5">
    <source>
        <dbReference type="SAM" id="MobiDB-lite"/>
    </source>
</evidence>
<proteinExistence type="predicted"/>
<organism evidence="7 8">
    <name type="scientific">Boletus reticuloceps</name>
    <dbReference type="NCBI Taxonomy" id="495285"/>
    <lineage>
        <taxon>Eukaryota</taxon>
        <taxon>Fungi</taxon>
        <taxon>Dikarya</taxon>
        <taxon>Basidiomycota</taxon>
        <taxon>Agaricomycotina</taxon>
        <taxon>Agaricomycetes</taxon>
        <taxon>Agaricomycetidae</taxon>
        <taxon>Boletales</taxon>
        <taxon>Boletineae</taxon>
        <taxon>Boletaceae</taxon>
        <taxon>Boletoideae</taxon>
        <taxon>Boletus</taxon>
    </lineage>
</organism>
<dbReference type="OrthoDB" id="2963168at2759"/>
<dbReference type="GO" id="GO:0071949">
    <property type="term" value="F:FAD binding"/>
    <property type="evidence" value="ECO:0007669"/>
    <property type="project" value="InterPro"/>
</dbReference>
<sequence length="1012" mass="111426">MISFAPLPVGIVQQQPTPQAAAQIYEKRALLSPAIPSPPPPNFHTNQPPLHGGPGAVVGSPSYWGLNRPGSASVPGSPSPPPGSLHHGMTLLSRPSMNASMPVMPPNAPFEGRARGTAHAAVPAQSYAPTPPERVDRAFAHAIHGAHAHLDRWTSVSCTLGRKPTVYFNRFWDDVFGCGTWNVKRDRTAYASARIASGTIQQILNWPGSFETFRKVPTCLLYDEHGHVLAWGLEAKNASLMPGTFRCEWFKLFLEPRAVARRERHRPAITATSSKSFRPGKTAINLVVDFLTCLWEYAKEDITREIGAVSDLNAADVVVTCPAAWDAKGCDLMRAAAIEAGLVQSARAGDIHWRDRLRIITEPEAAAVHCARLTDLHKLRPSQNFMICDAGGGTVDLACYKITGQVQQNGNLEIAEMCARSGANCGALFLDLRFRELVKTLLVDHPAHLDAASLAYFMHSFSQTDKLAFRGEIDDDTYFHFTCFNVQDPHDPSVGLINGELAIPGILIRREVFDPVVNQVLDMIEEQSRKIEQRIDALLLVGGFAGSEYLFSKVEAKFSGKIKVIARPSDADTATLRGAAQYGLSRKTIVSTVIVPRAYIMKVKLPAEPEDWLKRPAYINENSANVAICENRLQYLVMKGSILRKGGVDDGTEICLQDCHFVAVLYTSETDKMMRYTDEGETTELCKWTVDLSSLPTFQHNASISHPNGFYTEFELGLEMDSAEVRGVLFYEGQDEWDRRVDLNLVWWCGALVVGHVRIRSIGHVRVWSFTKHRLALVFKAVQSNGIPSHPHMSSPFFSNWGRTFACEPIAIFEPDSVQQCQRILALARTHRKVVRAVGVGHSPSDLPCTTGYMVRTTKLNRLLEVNVEKRYVVVEAGITIDALHAALAKHGLAMINVGSISDQTLGGIITTATHGTGIQYGVISTHVLALSILLADGTRVSCSRAERADLFIASICGLGSTGLIMTVMLQVEPAFRLRETHQMMGFQQCVQDMDGLVRAGEHVRIWWYPAA</sequence>
<dbReference type="Pfam" id="PF04030">
    <property type="entry name" value="ALO"/>
    <property type="match status" value="1"/>
</dbReference>
<dbReference type="EMBL" id="JAGFBS010000019">
    <property type="protein sequence ID" value="KAG6374067.1"/>
    <property type="molecule type" value="Genomic_DNA"/>
</dbReference>
<dbReference type="Gene3D" id="3.30.43.10">
    <property type="entry name" value="Uridine Diphospho-n-acetylenolpyruvylglucosamine Reductase, domain 2"/>
    <property type="match status" value="1"/>
</dbReference>
<evidence type="ECO:0000259" key="6">
    <source>
        <dbReference type="PROSITE" id="PS51387"/>
    </source>
</evidence>
<dbReference type="GO" id="GO:0003885">
    <property type="term" value="F:D-arabinono-1,4-lactone oxidase activity"/>
    <property type="evidence" value="ECO:0007669"/>
    <property type="project" value="UniProtKB-EC"/>
</dbReference>
<reference evidence="7" key="1">
    <citation type="submission" date="2021-03" db="EMBL/GenBank/DDBJ databases">
        <title>Evolutionary innovations through gain and loss of genes in the ectomycorrhizal Boletales.</title>
        <authorList>
            <person name="Wu G."/>
            <person name="Miyauchi S."/>
            <person name="Morin E."/>
            <person name="Yang Z.-L."/>
            <person name="Xu J."/>
            <person name="Martin F.M."/>
        </authorList>
    </citation>
    <scope>NUCLEOTIDE SEQUENCE</scope>
    <source>
        <strain evidence="7">BR01</strain>
    </source>
</reference>
<name>A0A8I2YLQ2_9AGAM</name>
<keyword evidence="8" id="KW-1185">Reference proteome</keyword>
<dbReference type="InterPro" id="IPR016166">
    <property type="entry name" value="FAD-bd_PCMH"/>
</dbReference>
<evidence type="ECO:0000256" key="2">
    <source>
        <dbReference type="ARBA" id="ARBA00013136"/>
    </source>
</evidence>
<dbReference type="PANTHER" id="PTHR14187:SF5">
    <property type="entry name" value="HEAT SHOCK 70 KDA PROTEIN 12A"/>
    <property type="match status" value="1"/>
</dbReference>
<dbReference type="GO" id="GO:0016020">
    <property type="term" value="C:membrane"/>
    <property type="evidence" value="ECO:0007669"/>
    <property type="project" value="InterPro"/>
</dbReference>
<feature type="domain" description="FAD-binding PCMH-type" evidence="6">
    <location>
        <begin position="805"/>
        <end position="975"/>
    </location>
</feature>
<dbReference type="InterPro" id="IPR016169">
    <property type="entry name" value="FAD-bd_PCMH_sub2"/>
</dbReference>
<evidence type="ECO:0000256" key="4">
    <source>
        <dbReference type="ARBA" id="ARBA00033418"/>
    </source>
</evidence>
<dbReference type="Pfam" id="PF01565">
    <property type="entry name" value="FAD_binding_4"/>
    <property type="match status" value="1"/>
</dbReference>
<dbReference type="InterPro" id="IPR016167">
    <property type="entry name" value="FAD-bd_PCMH_sub1"/>
</dbReference>
<dbReference type="EC" id="1.1.3.37" evidence="2"/>
<dbReference type="Gene3D" id="3.30.465.10">
    <property type="match status" value="1"/>
</dbReference>
<comment type="caution">
    <text evidence="7">The sequence shown here is derived from an EMBL/GenBank/DDBJ whole genome shotgun (WGS) entry which is preliminary data.</text>
</comment>
<dbReference type="PANTHER" id="PTHR14187">
    <property type="entry name" value="ALPHA KINASE/ELONGATION FACTOR 2 KINASE"/>
    <property type="match status" value="1"/>
</dbReference>
<dbReference type="InterPro" id="IPR007173">
    <property type="entry name" value="ALO_C"/>
</dbReference>
<dbReference type="InterPro" id="IPR006094">
    <property type="entry name" value="Oxid_FAD_bind_N"/>
</dbReference>
<dbReference type="SUPFAM" id="SSF56176">
    <property type="entry name" value="FAD-binding/transporter-associated domain-like"/>
    <property type="match status" value="1"/>
</dbReference>
<keyword evidence="3" id="KW-0560">Oxidoreductase</keyword>
<dbReference type="InterPro" id="IPR043129">
    <property type="entry name" value="ATPase_NBD"/>
</dbReference>
<dbReference type="AlphaFoldDB" id="A0A8I2YLQ2"/>
<dbReference type="SUPFAM" id="SSF53067">
    <property type="entry name" value="Actin-like ATPase domain"/>
    <property type="match status" value="2"/>
</dbReference>
<dbReference type="PROSITE" id="PS51387">
    <property type="entry name" value="FAD_PCMH"/>
    <property type="match status" value="1"/>
</dbReference>
<dbReference type="Gene3D" id="3.30.420.40">
    <property type="match status" value="1"/>
</dbReference>
<feature type="region of interest" description="Disordered" evidence="5">
    <location>
        <begin position="33"/>
        <end position="90"/>
    </location>
</feature>
<evidence type="ECO:0000313" key="8">
    <source>
        <dbReference type="Proteomes" id="UP000683000"/>
    </source>
</evidence>